<gene>
    <name evidence="2" type="ORF">RI129_000536</name>
</gene>
<feature type="chain" id="PRO_5042965465" evidence="1">
    <location>
        <begin position="26"/>
        <end position="254"/>
    </location>
</feature>
<name>A0AAN7ZNZ1_9COLE</name>
<comment type="caution">
    <text evidence="2">The sequence shown here is derived from an EMBL/GenBank/DDBJ whole genome shotgun (WGS) entry which is preliminary data.</text>
</comment>
<dbReference type="EMBL" id="JAVRBK010000001">
    <property type="protein sequence ID" value="KAK5649507.1"/>
    <property type="molecule type" value="Genomic_DNA"/>
</dbReference>
<evidence type="ECO:0000256" key="1">
    <source>
        <dbReference type="SAM" id="SignalP"/>
    </source>
</evidence>
<accession>A0AAN7ZNZ1</accession>
<feature type="signal peptide" evidence="1">
    <location>
        <begin position="1"/>
        <end position="25"/>
    </location>
</feature>
<evidence type="ECO:0000313" key="2">
    <source>
        <dbReference type="EMBL" id="KAK5649507.1"/>
    </source>
</evidence>
<sequence>MSVKCGLLLCAGVVLALVAKGNCEGKVTNKRSVLYGDQYDGFGNKCWGSCLSNLNGYNFASNGVYASGRGTYTTGQLLGLNTHTIQTITKAVPVPQPYAVTVTKHVPVSVPQPYPVEVQRHVAVPVAVKVPYEVPKPYPVKVTERIAYPVEKPVYVPITVTRNVPVQVPVEVLKPYPVKVTEHVPYPVQRNVYVKVPEPVIVPQPYAVNVPTTVFVKGGIGGYGLSGINGFGSSGLSSGRIHSFSTPSRTYLPS</sequence>
<keyword evidence="1" id="KW-0732">Signal</keyword>
<dbReference type="Proteomes" id="UP001329430">
    <property type="component" value="Chromosome 1"/>
</dbReference>
<reference evidence="2 3" key="1">
    <citation type="journal article" date="2024" name="Insects">
        <title>An Improved Chromosome-Level Genome Assembly of the Firefly Pyrocoelia pectoralis.</title>
        <authorList>
            <person name="Fu X."/>
            <person name="Meyer-Rochow V.B."/>
            <person name="Ballantyne L."/>
            <person name="Zhu X."/>
        </authorList>
    </citation>
    <scope>NUCLEOTIDE SEQUENCE [LARGE SCALE GENOMIC DNA]</scope>
    <source>
        <strain evidence="2">XCY_ONT2</strain>
    </source>
</reference>
<organism evidence="2 3">
    <name type="scientific">Pyrocoelia pectoralis</name>
    <dbReference type="NCBI Taxonomy" id="417401"/>
    <lineage>
        <taxon>Eukaryota</taxon>
        <taxon>Metazoa</taxon>
        <taxon>Ecdysozoa</taxon>
        <taxon>Arthropoda</taxon>
        <taxon>Hexapoda</taxon>
        <taxon>Insecta</taxon>
        <taxon>Pterygota</taxon>
        <taxon>Neoptera</taxon>
        <taxon>Endopterygota</taxon>
        <taxon>Coleoptera</taxon>
        <taxon>Polyphaga</taxon>
        <taxon>Elateriformia</taxon>
        <taxon>Elateroidea</taxon>
        <taxon>Lampyridae</taxon>
        <taxon>Lampyrinae</taxon>
        <taxon>Pyrocoelia</taxon>
    </lineage>
</organism>
<dbReference type="AlphaFoldDB" id="A0AAN7ZNZ1"/>
<proteinExistence type="predicted"/>
<evidence type="ECO:0000313" key="3">
    <source>
        <dbReference type="Proteomes" id="UP001329430"/>
    </source>
</evidence>
<protein>
    <submittedName>
        <fullName evidence="2">Uncharacterized protein</fullName>
    </submittedName>
</protein>
<keyword evidence="3" id="KW-1185">Reference proteome</keyword>